<organism evidence="3 4">
    <name type="scientific">Cladosporium halotolerans</name>
    <dbReference type="NCBI Taxonomy" id="1052096"/>
    <lineage>
        <taxon>Eukaryota</taxon>
        <taxon>Fungi</taxon>
        <taxon>Dikarya</taxon>
        <taxon>Ascomycota</taxon>
        <taxon>Pezizomycotina</taxon>
        <taxon>Dothideomycetes</taxon>
        <taxon>Dothideomycetidae</taxon>
        <taxon>Cladosporiales</taxon>
        <taxon>Cladosporiaceae</taxon>
        <taxon>Cladosporium</taxon>
    </lineage>
</organism>
<comment type="caution">
    <text evidence="3">The sequence shown here is derived from an EMBL/GenBank/DDBJ whole genome shotgun (WGS) entry which is preliminary data.</text>
</comment>
<gene>
    <name evidence="3" type="ORF">WHR41_06716</name>
</gene>
<feature type="transmembrane region" description="Helical" evidence="2">
    <location>
        <begin position="291"/>
        <end position="311"/>
    </location>
</feature>
<dbReference type="EMBL" id="JAAQHG020000027">
    <property type="protein sequence ID" value="KAL1584322.1"/>
    <property type="molecule type" value="Genomic_DNA"/>
</dbReference>
<dbReference type="Pfam" id="PF11204">
    <property type="entry name" value="DUF2985"/>
    <property type="match status" value="1"/>
</dbReference>
<dbReference type="PANTHER" id="PTHR35872">
    <property type="entry name" value="INTEGRAL MEMBRANE PROTEIN (AFU_ORTHOLOGUE AFUA_5G07110)"/>
    <property type="match status" value="1"/>
</dbReference>
<dbReference type="InterPro" id="IPR021369">
    <property type="entry name" value="DUF2985"/>
</dbReference>
<name>A0AB34KH41_9PEZI</name>
<dbReference type="AlphaFoldDB" id="A0AB34KH41"/>
<feature type="region of interest" description="Disordered" evidence="1">
    <location>
        <begin position="80"/>
        <end position="104"/>
    </location>
</feature>
<dbReference type="GeneID" id="96008159"/>
<feature type="transmembrane region" description="Helical" evidence="2">
    <location>
        <begin position="259"/>
        <end position="279"/>
    </location>
</feature>
<evidence type="ECO:0000256" key="2">
    <source>
        <dbReference type="SAM" id="Phobius"/>
    </source>
</evidence>
<keyword evidence="4" id="KW-1185">Reference proteome</keyword>
<dbReference type="RefSeq" id="XP_069227428.1">
    <property type="nucleotide sequence ID" value="XM_069375321.1"/>
</dbReference>
<reference evidence="3 4" key="1">
    <citation type="journal article" date="2020" name="Microbiol. Resour. Announc.">
        <title>Draft Genome Sequence of a Cladosporium Species Isolated from the Mesophotic Ascidian Didemnum maculosum.</title>
        <authorList>
            <person name="Gioti A."/>
            <person name="Siaperas R."/>
            <person name="Nikolaivits E."/>
            <person name="Le Goff G."/>
            <person name="Ouazzani J."/>
            <person name="Kotoulas G."/>
            <person name="Topakas E."/>
        </authorList>
    </citation>
    <scope>NUCLEOTIDE SEQUENCE [LARGE SCALE GENOMIC DNA]</scope>
    <source>
        <strain evidence="3 4">TM138-S3</strain>
    </source>
</reference>
<dbReference type="Proteomes" id="UP000803884">
    <property type="component" value="Unassembled WGS sequence"/>
</dbReference>
<keyword evidence="2" id="KW-0472">Membrane</keyword>
<protein>
    <submittedName>
        <fullName evidence="3">Uncharacterized protein</fullName>
    </submittedName>
</protein>
<accession>A0AB34KH41</accession>
<evidence type="ECO:0000256" key="1">
    <source>
        <dbReference type="SAM" id="MobiDB-lite"/>
    </source>
</evidence>
<keyword evidence="2" id="KW-1133">Transmembrane helix</keyword>
<feature type="transmembrane region" description="Helical" evidence="2">
    <location>
        <begin position="173"/>
        <end position="194"/>
    </location>
</feature>
<sequence length="333" mass="37535">METANRVRKASVSVATKVLEYDPQPSMWVASGAAIAHAPNLTELREGDTGGDNIQFDAHGHSKRDARPAELQRQATLRRESSFATHLTKTPSEPSQAVLGSPETPPKEPWLKAIGYGLKAFWKFFLTPTGFLITIYGLNVVAWGAMLFFLLLKAAPAMNHPDNGDADSSPRKIWIEITSQILNALFCLTAWGLAPWRFRDLFWVAQWRFSPSKTRSHAAIKRLAARNESWFRMREEEYEAKETFHGTRAPPTASWKLDFVVWMMVLNTLFQVGMAFFMWHWNRIDRPSWGTGTFIGLGCGVSLLAGVMTWWEGRKVKIIEGPKIKIAEQAEAA</sequence>
<evidence type="ECO:0000313" key="4">
    <source>
        <dbReference type="Proteomes" id="UP000803884"/>
    </source>
</evidence>
<feature type="transmembrane region" description="Helical" evidence="2">
    <location>
        <begin position="131"/>
        <end position="152"/>
    </location>
</feature>
<feature type="compositionally biased region" description="Polar residues" evidence="1">
    <location>
        <begin position="82"/>
        <end position="95"/>
    </location>
</feature>
<keyword evidence="2" id="KW-0812">Transmembrane</keyword>
<evidence type="ECO:0000313" key="3">
    <source>
        <dbReference type="EMBL" id="KAL1584322.1"/>
    </source>
</evidence>
<proteinExistence type="predicted"/>
<dbReference type="PANTHER" id="PTHR35872:SF1">
    <property type="entry name" value="ALPHA-L-RHAMNOSIDASE C"/>
    <property type="match status" value="1"/>
</dbReference>